<protein>
    <submittedName>
        <fullName evidence="1">Unannotated protein</fullName>
    </submittedName>
</protein>
<gene>
    <name evidence="1" type="ORF">UFOPK2292_00718</name>
</gene>
<organism evidence="1">
    <name type="scientific">freshwater metagenome</name>
    <dbReference type="NCBI Taxonomy" id="449393"/>
    <lineage>
        <taxon>unclassified sequences</taxon>
        <taxon>metagenomes</taxon>
        <taxon>ecological metagenomes</taxon>
    </lineage>
</organism>
<dbReference type="AlphaFoldDB" id="A0A6J6M7K5"/>
<accession>A0A6J6M7K5</accession>
<sequence length="155" mass="17717">MRNPVALLAERQTHGTNWAVKWNTRDHERCRGCVNCQHIMRVSLVCTNNGDYDLSFVAVTIWESWSQRTVCKSACENRLLTWTTFAAKERARNFSGCVSALFNVNCQRKEVNAITHALCGVCCCKNCRLTDFCYYCSLRLQSEFARLKCECSIGP</sequence>
<name>A0A6J6M7K5_9ZZZZ</name>
<evidence type="ECO:0000313" key="1">
    <source>
        <dbReference type="EMBL" id="CAB4669259.1"/>
    </source>
</evidence>
<proteinExistence type="predicted"/>
<reference evidence="1" key="1">
    <citation type="submission" date="2020-05" db="EMBL/GenBank/DDBJ databases">
        <authorList>
            <person name="Chiriac C."/>
            <person name="Salcher M."/>
            <person name="Ghai R."/>
            <person name="Kavagutti S V."/>
        </authorList>
    </citation>
    <scope>NUCLEOTIDE SEQUENCE</scope>
</reference>
<dbReference type="EMBL" id="CAEZWU010000092">
    <property type="protein sequence ID" value="CAB4669259.1"/>
    <property type="molecule type" value="Genomic_DNA"/>
</dbReference>